<dbReference type="Gene3D" id="3.30.300.30">
    <property type="match status" value="2"/>
</dbReference>
<dbReference type="SUPFAM" id="SSF53335">
    <property type="entry name" value="S-adenosyl-L-methionine-dependent methyltransferases"/>
    <property type="match status" value="1"/>
</dbReference>
<dbReference type="PANTHER" id="PTHR45527">
    <property type="entry name" value="NONRIBOSOMAL PEPTIDE SYNTHETASE"/>
    <property type="match status" value="1"/>
</dbReference>
<dbReference type="InterPro" id="IPR045851">
    <property type="entry name" value="AMP-bd_C_sf"/>
</dbReference>
<dbReference type="InterPro" id="IPR029063">
    <property type="entry name" value="SAM-dependent_MTases_sf"/>
</dbReference>
<keyword evidence="3" id="KW-0436">Ligase</keyword>
<keyword evidence="2" id="KW-0597">Phosphoprotein</keyword>
<dbReference type="InterPro" id="IPR001242">
    <property type="entry name" value="Condensation_dom"/>
</dbReference>
<dbReference type="Gene3D" id="3.40.50.150">
    <property type="entry name" value="Vaccinia Virus protein VP39"/>
    <property type="match status" value="1"/>
</dbReference>
<dbReference type="InterPro" id="IPR010080">
    <property type="entry name" value="Thioester_reductase-like_dom"/>
</dbReference>
<dbReference type="InterPro" id="IPR036736">
    <property type="entry name" value="ACP-like_sf"/>
</dbReference>
<dbReference type="InterPro" id="IPR009081">
    <property type="entry name" value="PP-bd_ACP"/>
</dbReference>
<reference evidence="5 6" key="1">
    <citation type="journal article" date="2020" name="BMC Genomics">
        <title>Correction to: Identification and distribution of gene clusters required for synthesis of sphingolipid metabolism inhibitors in diverse species of the filamentous fungus Fusarium.</title>
        <authorList>
            <person name="Kim H.S."/>
            <person name="Lohmar J.M."/>
            <person name="Busman M."/>
            <person name="Brown D.W."/>
            <person name="Naumann T.A."/>
            <person name="Divon H.H."/>
            <person name="Lysoe E."/>
            <person name="Uhlig S."/>
            <person name="Proctor R.H."/>
        </authorList>
    </citation>
    <scope>NUCLEOTIDE SEQUENCE [LARGE SCALE GENOMIC DNA]</scope>
    <source>
        <strain evidence="5 6">NRRL 25214</strain>
    </source>
</reference>
<dbReference type="GO" id="GO:0044550">
    <property type="term" value="P:secondary metabolite biosynthetic process"/>
    <property type="evidence" value="ECO:0007669"/>
    <property type="project" value="TreeGrafter"/>
</dbReference>
<dbReference type="Pfam" id="PF00501">
    <property type="entry name" value="AMP-binding"/>
    <property type="match status" value="1"/>
</dbReference>
<dbReference type="InterPro" id="IPR036291">
    <property type="entry name" value="NAD(P)-bd_dom_sf"/>
</dbReference>
<feature type="domain" description="Carrier" evidence="4">
    <location>
        <begin position="1223"/>
        <end position="1299"/>
    </location>
</feature>
<dbReference type="EMBL" id="JABEVY010000485">
    <property type="protein sequence ID" value="KAF5231323.1"/>
    <property type="molecule type" value="Genomic_DNA"/>
</dbReference>
<dbReference type="GO" id="GO:0016874">
    <property type="term" value="F:ligase activity"/>
    <property type="evidence" value="ECO:0007669"/>
    <property type="project" value="UniProtKB-KW"/>
</dbReference>
<dbReference type="FunFam" id="3.40.50.12780:FF:000014">
    <property type="entry name" value="Nonribosomal peptide synthetase 1"/>
    <property type="match status" value="1"/>
</dbReference>
<dbReference type="Pfam" id="PF07993">
    <property type="entry name" value="NAD_binding_4"/>
    <property type="match status" value="1"/>
</dbReference>
<dbReference type="InterPro" id="IPR000873">
    <property type="entry name" value="AMP-dep_synth/lig_dom"/>
</dbReference>
<dbReference type="Gene3D" id="3.30.559.10">
    <property type="entry name" value="Chloramphenicol acetyltransferase-like domain"/>
    <property type="match status" value="2"/>
</dbReference>
<sequence length="2821" mass="313174">MMTSPKNNEKSAVVPIFQIASDKVAEDDENEYTFLPIVASSACRLGAEGIIKCDLSTIQARENVTVSTIIRAAWAVVLGLTTKSERVVFGATTDVEKTNYAGKMTTIQILLSESQEVYDYLRMVQAKSIGPDHPGGNILAYQTAIKFTGKAGDEVSQLSYPLLLYVRENVPAMVKARFDSHIFSSAMVETLLRSLQLVVRHIENAAPSERLGTISMAAQNDIDQAHPRRVNSKDPVELTPTQRRAYIMEQLYPGCLSKFFAVRIRGPLDVGALRKAITLLETRHDILRTRYIGVGGKLVQVVESSPPTDKDLVVIQQADLEALEHMLNQHRSASFDLQMEPAWRKVIYRLSQEDHVLSFVTHQIACDARSLNLLRQELPKLYAVALRGLDSFFQTKPLSLQYRYHAAREHEHESPTRQDLEQWAERLQTGKPAEIHPDSVRHNTGPGKASLHRLTIDGLISEKLAKLGSVMGAGPSVLLLAAFAAAVYRITGVAHARYGVVDDNRRQEEFRETIGPFSTLSCVEVHLEDNSFEQLIQQLQQAASVPAIEQETLEKILWDLRDGQVHSPLVRILFALHDESDPAECSFEGLDTEEFLTKPTTSFDLEVQFYQHPTALRGEFIFSSDIYKPSTIREMEFVFLIMLERALSKPTTPIQSLSLLPDARSHSADDWVGLRQDEGGDQASELLEIQRIVRDHASVEEAIVFHKKQNNGETDVFCFVTMQPDRDGLGGCHDDVDDGYHHTDHVEALVGVIDANMYKSIGDMDPDQIGRDFSGWTSMLDGKAIDYDEMNEWLDETIETIRNANQPKHILELGMGSGMILFNLGSFDSYIGIDPSAKVVELVQNNIRNLPALAGKAVVQKGTATDIDRLNMATPPTLAIINSVCQYFPSQEYFFDVIKKLLLLPSITTIFLGDIRSHATYREFCAAKALHSLGYGASRAELGRMMDDIAESEMELLVDPAYFITLQQRLPHLIEHVEILPKKMKATNELSCYRYTAVIHVNKSGKALQKIRSVSAEGWIDFSGQGLDRKSLSLLIEETLPRTGVLAVGNIPHRKTIFERCIVDALDRGFSPPHARNWILTCLREAESSPSMSATDLVEVAQQAGCRVELSWARQFGRNCGLDAIFHRFELSSRGPRVLFHFPVDDDQGRPQHKLTTHPFKQHLKIRLQEQLHQHLHKSLPAYMVPRSITILNKMPVDSWGQIDRLTVKKRFLEVPKRLDHAKPWSFTDLQMRKIWSRLLTIPQAKVGPNDDFFKLGGDSLAALQLLDATRKIGLELTVRDIFHHPRLQELGRLAVRAVCAQASSSVAPFSLIKGECNVSTLCSEISNRYKLDPGKIEDVYPCTALQERLLFHGAPGRRQHRVVATWALKRTLCVERFREAWLQVFQESPVLRSRFFEHDELGFLQVVLREEAKWMESENAVMFAEAAIEESTGTGCALIHYMLLKNDDDQTYSFLLSMHCGLLDDCSVTLLFRSVQQTYESCSASISPPFEAFVRYSETLDDEALRNYWFQYFEKIESPQFPPVSPFLEQPLASEVCGYQCSITQATLNLMSHSIVCAAWAFVSGAMSGSDDVVFATVTPGRKAPIVGVNEMLGSTSAITPMRVNAARRRTMDEYLFQVENQVKDRVPFEQAKLSKISPNALAHLQTLVTFTQGLDVSGTNELGTWRTEGQFSGFESHALIIQVSVGSHELMVNGRFDPKVLSLWIVEGLLRRLVHVLDQMVQARPDRTLAGINVLCAEDKERIWQWNSPVPTPLEEWAHLLFEERVRSRPEAPAICAWDGDMTYQELDQASTALSARLGTMNIAQGSILPLCFEKSKWTLVALLAVLKGGWAFALMDPRLPYERLKAMARQLEADVILSSAENLKLSLKLARSVIQVDEQCIRTWSQTRGPKLEFDTLDPSSTIMFCVFSSGTTGMPKATVITHTNFCSSFKYQAGPFGFEKDSRVLDFASYAYDAAIHNALVTVLSEGCLCIPCEHDRTGNLAQAMRDMRVTFANLTPTVARLLDPLSLPNLRTLVLAGEAVSTDDVTPWWGKVRIVNAYGPSECTIASTINGNAATVSDATKIGKGIGLLTWVVDPEDHQRLLPPGCTGELLLEGPLVGCGYLGDSGKTTMAFIESPLWLLKGIHGQSGRQTRLYKTGDLVRYDQSGNLSFVGRKDNQVKINGQRVELEEIEHYVQRLVPGVKQLAAEVIPSDGQGSNSIVVVFFKGGLLDMGIAATGRLPQMLPFSESMKRELAKSLPQYMIPNFMVSIDDMPLAPTGKRDGKRLRSLAQSMLSQGLLGALNQPTAPLHDLSTMIQEGEQPAYAIATKVFSMLPSWGLSKYEKHGAVSVHTDISLHLCGFDSVSMMSLLHFINRQFNVKVGMDTLMAQDVTIRSLANVISGAQSGQGRAKPTSGSPTGDRPAVLELMNEVERHDSSLAEAASAATKSRYTDMDDGRPKTVFLTGASGYIGTQILRQLIENRRVHKVIALVRGKTLKDARDRVIASAVRALWWTKFHSDKLEVWKGDLSLPQLGLDPQSWYKVTTSVNAIIHNGAVVHWSKGYRDLEAPNVGATIELLSASVKNPSAKLVYVTGGRLGVSADEKEDEVARALSSPGMLGYSQTKFVAEALVRRAARRDELQPGRIKIVSPGLVVGTPTEGVANADDYLWRLLSACIRVGAYNADIGGGWISISDASTVASLVVGAAVDSGSASGLMTVATDGMKWDEICAILVGMGFKIEARKGMEWRVMIRRDMEAEKERHPLWPIAHLVEDIDKRVATSQAPVNARDRAPAVSVQAAIMKSAAYLYRVGFLPQPEGQLCTETFTVAARPFTRSGL</sequence>
<dbReference type="NCBIfam" id="TIGR01746">
    <property type="entry name" value="Thioester-redct"/>
    <property type="match status" value="1"/>
</dbReference>
<dbReference type="GO" id="GO:0031177">
    <property type="term" value="F:phosphopantetheine binding"/>
    <property type="evidence" value="ECO:0007669"/>
    <property type="project" value="InterPro"/>
</dbReference>
<dbReference type="Proteomes" id="UP000573603">
    <property type="component" value="Unassembled WGS sequence"/>
</dbReference>
<evidence type="ECO:0000256" key="2">
    <source>
        <dbReference type="ARBA" id="ARBA00022553"/>
    </source>
</evidence>
<dbReference type="InterPro" id="IPR020806">
    <property type="entry name" value="PKS_PP-bd"/>
</dbReference>
<dbReference type="Pfam" id="PF00668">
    <property type="entry name" value="Condensation"/>
    <property type="match status" value="2"/>
</dbReference>
<protein>
    <recommendedName>
        <fullName evidence="4">Carrier domain-containing protein</fullName>
    </recommendedName>
</protein>
<dbReference type="InterPro" id="IPR013120">
    <property type="entry name" value="FAR_NAD-bd"/>
</dbReference>
<accession>A0A8H4YNR6</accession>
<dbReference type="Gene3D" id="3.30.559.30">
    <property type="entry name" value="Nonribosomal peptide synthetase, condensation domain"/>
    <property type="match status" value="3"/>
</dbReference>
<dbReference type="SMART" id="SM00823">
    <property type="entry name" value="PKS_PP"/>
    <property type="match status" value="1"/>
</dbReference>
<dbReference type="GO" id="GO:0043041">
    <property type="term" value="P:amino acid activation for nonribosomal peptide biosynthetic process"/>
    <property type="evidence" value="ECO:0007669"/>
    <property type="project" value="TreeGrafter"/>
</dbReference>
<evidence type="ECO:0000256" key="3">
    <source>
        <dbReference type="ARBA" id="ARBA00022598"/>
    </source>
</evidence>
<dbReference type="GO" id="GO:0005737">
    <property type="term" value="C:cytoplasm"/>
    <property type="evidence" value="ECO:0007669"/>
    <property type="project" value="TreeGrafter"/>
</dbReference>
<dbReference type="Gene3D" id="1.10.1200.10">
    <property type="entry name" value="ACP-like"/>
    <property type="match status" value="1"/>
</dbReference>
<dbReference type="SUPFAM" id="SSF56801">
    <property type="entry name" value="Acetyl-CoA synthetase-like"/>
    <property type="match status" value="2"/>
</dbReference>
<dbReference type="CDD" id="cd05918">
    <property type="entry name" value="A_NRPS_SidN3_like"/>
    <property type="match status" value="1"/>
</dbReference>
<dbReference type="InterPro" id="IPR023213">
    <property type="entry name" value="CAT-like_dom_sf"/>
</dbReference>
<keyword evidence="1" id="KW-0596">Phosphopantetheine</keyword>
<keyword evidence="6" id="KW-1185">Reference proteome</keyword>
<evidence type="ECO:0000313" key="5">
    <source>
        <dbReference type="EMBL" id="KAF5231323.1"/>
    </source>
</evidence>
<dbReference type="Pfam" id="PF00550">
    <property type="entry name" value="PP-binding"/>
    <property type="match status" value="2"/>
</dbReference>
<dbReference type="SUPFAM" id="SSF51735">
    <property type="entry name" value="NAD(P)-binding Rossmann-fold domains"/>
    <property type="match status" value="1"/>
</dbReference>
<evidence type="ECO:0000259" key="4">
    <source>
        <dbReference type="PROSITE" id="PS50075"/>
    </source>
</evidence>
<gene>
    <name evidence="5" type="ORF">FANTH_13452</name>
</gene>
<dbReference type="Gene3D" id="3.40.50.720">
    <property type="entry name" value="NAD(P)-binding Rossmann-like Domain"/>
    <property type="match status" value="1"/>
</dbReference>
<dbReference type="NCBIfam" id="TIGR01733">
    <property type="entry name" value="AA-adenyl-dom"/>
    <property type="match status" value="1"/>
</dbReference>
<name>A0A8H4YNR6_9HYPO</name>
<dbReference type="FunFam" id="3.30.300.30:FF:000015">
    <property type="entry name" value="Nonribosomal peptide synthase SidD"/>
    <property type="match status" value="1"/>
</dbReference>
<dbReference type="SUPFAM" id="SSF52777">
    <property type="entry name" value="CoA-dependent acyltransferases"/>
    <property type="match status" value="5"/>
</dbReference>
<comment type="caution">
    <text evidence="5">The sequence shown here is derived from an EMBL/GenBank/DDBJ whole genome shotgun (WGS) entry which is preliminary data.</text>
</comment>
<dbReference type="PANTHER" id="PTHR45527:SF1">
    <property type="entry name" value="FATTY ACID SYNTHASE"/>
    <property type="match status" value="1"/>
</dbReference>
<dbReference type="InterPro" id="IPR042099">
    <property type="entry name" value="ANL_N_sf"/>
</dbReference>
<dbReference type="Gene3D" id="3.40.50.12780">
    <property type="entry name" value="N-terminal domain of ligase-like"/>
    <property type="match status" value="1"/>
</dbReference>
<evidence type="ECO:0000313" key="6">
    <source>
        <dbReference type="Proteomes" id="UP000573603"/>
    </source>
</evidence>
<dbReference type="SUPFAM" id="SSF47336">
    <property type="entry name" value="ACP-like"/>
    <property type="match status" value="2"/>
</dbReference>
<dbReference type="InterPro" id="IPR010071">
    <property type="entry name" value="AA_adenyl_dom"/>
</dbReference>
<proteinExistence type="predicted"/>
<dbReference type="PROSITE" id="PS50075">
    <property type="entry name" value="CARRIER"/>
    <property type="match status" value="1"/>
</dbReference>
<evidence type="ECO:0000256" key="1">
    <source>
        <dbReference type="ARBA" id="ARBA00022450"/>
    </source>
</evidence>
<organism evidence="5 6">
    <name type="scientific">Fusarium anthophilum</name>
    <dbReference type="NCBI Taxonomy" id="48485"/>
    <lineage>
        <taxon>Eukaryota</taxon>
        <taxon>Fungi</taxon>
        <taxon>Dikarya</taxon>
        <taxon>Ascomycota</taxon>
        <taxon>Pezizomycotina</taxon>
        <taxon>Sordariomycetes</taxon>
        <taxon>Hypocreomycetidae</taxon>
        <taxon>Hypocreales</taxon>
        <taxon>Nectriaceae</taxon>
        <taxon>Fusarium</taxon>
        <taxon>Fusarium fujikuroi species complex</taxon>
    </lineage>
</organism>